<protein>
    <recommendedName>
        <fullName evidence="4">Lipoprotein</fullName>
    </recommendedName>
</protein>
<keyword evidence="1" id="KW-0732">Signal</keyword>
<accession>A0A4R7C871</accession>
<sequence>MLLRALTIALLSAAVAGCSGSSYPVYGNPVNPTPAPGYRVVCDTWRVPSHAACSQYVVPAEAVVRTRG</sequence>
<proteinExistence type="predicted"/>
<keyword evidence="3" id="KW-1185">Reference proteome</keyword>
<evidence type="ECO:0000313" key="3">
    <source>
        <dbReference type="Proteomes" id="UP000295122"/>
    </source>
</evidence>
<dbReference type="PROSITE" id="PS51257">
    <property type="entry name" value="PROKAR_LIPOPROTEIN"/>
    <property type="match status" value="1"/>
</dbReference>
<evidence type="ECO:0000256" key="1">
    <source>
        <dbReference type="SAM" id="SignalP"/>
    </source>
</evidence>
<gene>
    <name evidence="2" type="ORF">EV668_2099</name>
</gene>
<feature type="chain" id="PRO_5020441645" description="Lipoprotein" evidence="1">
    <location>
        <begin position="28"/>
        <end position="68"/>
    </location>
</feature>
<dbReference type="EMBL" id="SNZR01000011">
    <property type="protein sequence ID" value="TDR94810.1"/>
    <property type="molecule type" value="Genomic_DNA"/>
</dbReference>
<evidence type="ECO:0008006" key="4">
    <source>
        <dbReference type="Google" id="ProtNLM"/>
    </source>
</evidence>
<name>A0A4R7C871_9HYPH</name>
<reference evidence="2 3" key="1">
    <citation type="submission" date="2019-03" db="EMBL/GenBank/DDBJ databases">
        <title>Genomic Encyclopedia of Type Strains, Phase IV (KMG-IV): sequencing the most valuable type-strain genomes for metagenomic binning, comparative biology and taxonomic classification.</title>
        <authorList>
            <person name="Goeker M."/>
        </authorList>
    </citation>
    <scope>NUCLEOTIDE SEQUENCE [LARGE SCALE GENOMIC DNA]</scope>
    <source>
        <strain evidence="2 3">DSM 25903</strain>
    </source>
</reference>
<dbReference type="AlphaFoldDB" id="A0A4R7C871"/>
<dbReference type="Proteomes" id="UP000295122">
    <property type="component" value="Unassembled WGS sequence"/>
</dbReference>
<dbReference type="RefSeq" id="WP_133769668.1">
    <property type="nucleotide sequence ID" value="NZ_SNZR01000011.1"/>
</dbReference>
<organism evidence="2 3">
    <name type="scientific">Enterovirga rhinocerotis</name>
    <dbReference type="NCBI Taxonomy" id="1339210"/>
    <lineage>
        <taxon>Bacteria</taxon>
        <taxon>Pseudomonadati</taxon>
        <taxon>Pseudomonadota</taxon>
        <taxon>Alphaproteobacteria</taxon>
        <taxon>Hyphomicrobiales</taxon>
        <taxon>Methylobacteriaceae</taxon>
        <taxon>Enterovirga</taxon>
    </lineage>
</organism>
<evidence type="ECO:0000313" key="2">
    <source>
        <dbReference type="EMBL" id="TDR94810.1"/>
    </source>
</evidence>
<comment type="caution">
    <text evidence="2">The sequence shown here is derived from an EMBL/GenBank/DDBJ whole genome shotgun (WGS) entry which is preliminary data.</text>
</comment>
<feature type="signal peptide" evidence="1">
    <location>
        <begin position="1"/>
        <end position="27"/>
    </location>
</feature>